<proteinExistence type="predicted"/>
<dbReference type="Pfam" id="PF17917">
    <property type="entry name" value="RT_RNaseH"/>
    <property type="match status" value="1"/>
</dbReference>
<reference evidence="8" key="2">
    <citation type="submission" date="2022-01" db="EMBL/GenBank/DDBJ databases">
        <authorList>
            <person name="Yamashiro T."/>
            <person name="Shiraishi A."/>
            <person name="Satake H."/>
            <person name="Nakayama K."/>
        </authorList>
    </citation>
    <scope>NUCLEOTIDE SEQUENCE</scope>
</reference>
<comment type="caution">
    <text evidence="8">The sequence shown here is derived from an EMBL/GenBank/DDBJ whole genome shotgun (WGS) entry which is preliminary data.</text>
</comment>
<dbReference type="EMBL" id="BQNB010018752">
    <property type="protein sequence ID" value="GJT77874.1"/>
    <property type="molecule type" value="Genomic_DNA"/>
</dbReference>
<dbReference type="Gene3D" id="3.30.70.270">
    <property type="match status" value="1"/>
</dbReference>
<dbReference type="Proteomes" id="UP001151760">
    <property type="component" value="Unassembled WGS sequence"/>
</dbReference>
<evidence type="ECO:0000256" key="1">
    <source>
        <dbReference type="ARBA" id="ARBA00022679"/>
    </source>
</evidence>
<keyword evidence="4" id="KW-0255">Endonuclease</keyword>
<dbReference type="InterPro" id="IPR000477">
    <property type="entry name" value="RT_dom"/>
</dbReference>
<keyword evidence="2" id="KW-0548">Nucleotidyltransferase</keyword>
<dbReference type="InterPro" id="IPR041373">
    <property type="entry name" value="RT_RNaseH"/>
</dbReference>
<dbReference type="InterPro" id="IPR041588">
    <property type="entry name" value="Integrase_H2C2"/>
</dbReference>
<evidence type="ECO:0000313" key="9">
    <source>
        <dbReference type="Proteomes" id="UP001151760"/>
    </source>
</evidence>
<sequence>MEPRRNTRGIGANINDNLNNNVVGLAELLTQIASNLNAGRTNDREGSSNTRRGCSYKTFMASNPKEFYGTEGVVGLMSWFENVESKTRGCDASNGLTWENFKGLLIEEYCRKDEMQKLESKFWNHQMLGTEVDKYTARFHELAKMFPHMVFMEEKKIDRYIWGLVPEIRRMITSSNPTTLQVVVGMAYRLTNDNKRRQVTRNYGVATQEQRPDNSPHPKCTKCSLHDVGNCPRCNNYGQAGHFAKVCKNKEGNGNDGRRPSCYECGSLDHLRNVCPRGGSAKPECGDWYIPFKWSFLVKNYPKVFPEDLPGPPPSRQVEFQIDLVHGAAPVAKAPYHLALPEMQELFAQLQELLSKGIPPIKSPRRDVPKIAFRTRPYLDEFVIVFIDDILIYSRSKAEHEQHLNTILSLLKDEKLYAKFSKCKFWLREVQFLGHVVNAKGIHVDAAKIEAIKKWEAPRTPTEIHQFLGSENYMVYCDASHKGLGCVLMQRDKVIAYASRQLKKHEKNYTTHDLELGAVVFALKIWRNYLYGTKCTMFPDHQSKRSGRRPKQKGKIEAFTSKSFGNVGSDEFDISAWILKVNNLRKVMMDEAHRSRYSIHPGADKMYMDVKEYYWWPGMKRDVSLYVRKCLSCAKVKAEHQKPSGLLQQPKIPVWKWEKITIDLVTRLPRTLRGHDSI</sequence>
<dbReference type="InterPro" id="IPR050951">
    <property type="entry name" value="Retrovirus_Pol_polyprotein"/>
</dbReference>
<reference evidence="8" key="1">
    <citation type="journal article" date="2022" name="Int. J. Mol. Sci.">
        <title>Draft Genome of Tanacetum Coccineum: Genomic Comparison of Closely Related Tanacetum-Family Plants.</title>
        <authorList>
            <person name="Yamashiro T."/>
            <person name="Shiraishi A."/>
            <person name="Nakayama K."/>
            <person name="Satake H."/>
        </authorList>
    </citation>
    <scope>NUCLEOTIDE SEQUENCE</scope>
</reference>
<name>A0ABQ5GQY6_9ASTR</name>
<dbReference type="SUPFAM" id="SSF56672">
    <property type="entry name" value="DNA/RNA polymerases"/>
    <property type="match status" value="1"/>
</dbReference>
<evidence type="ECO:0000313" key="8">
    <source>
        <dbReference type="EMBL" id="GJT77874.1"/>
    </source>
</evidence>
<evidence type="ECO:0000256" key="6">
    <source>
        <dbReference type="ARBA" id="ARBA00022918"/>
    </source>
</evidence>
<keyword evidence="9" id="KW-1185">Reference proteome</keyword>
<keyword evidence="5" id="KW-0378">Hydrolase</keyword>
<dbReference type="InterPro" id="IPR043128">
    <property type="entry name" value="Rev_trsase/Diguanyl_cyclase"/>
</dbReference>
<accession>A0ABQ5GQY6</accession>
<dbReference type="Gene3D" id="1.10.340.70">
    <property type="match status" value="1"/>
</dbReference>
<dbReference type="InterPro" id="IPR043502">
    <property type="entry name" value="DNA/RNA_pol_sf"/>
</dbReference>
<evidence type="ECO:0000259" key="7">
    <source>
        <dbReference type="SMART" id="SM00343"/>
    </source>
</evidence>
<feature type="domain" description="CCHC-type" evidence="7">
    <location>
        <begin position="261"/>
        <end position="277"/>
    </location>
</feature>
<feature type="domain" description="CCHC-type" evidence="7">
    <location>
        <begin position="233"/>
        <end position="249"/>
    </location>
</feature>
<evidence type="ECO:0000256" key="5">
    <source>
        <dbReference type="ARBA" id="ARBA00022801"/>
    </source>
</evidence>
<dbReference type="CDD" id="cd09274">
    <property type="entry name" value="RNase_HI_RT_Ty3"/>
    <property type="match status" value="1"/>
</dbReference>
<evidence type="ECO:0000256" key="2">
    <source>
        <dbReference type="ARBA" id="ARBA00022695"/>
    </source>
</evidence>
<dbReference type="Gene3D" id="4.10.60.10">
    <property type="entry name" value="Zinc finger, CCHC-type"/>
    <property type="match status" value="1"/>
</dbReference>
<keyword evidence="3" id="KW-0540">Nuclease</keyword>
<dbReference type="InterPro" id="IPR045358">
    <property type="entry name" value="Ty3_capsid"/>
</dbReference>
<dbReference type="PANTHER" id="PTHR37984:SF5">
    <property type="entry name" value="PROTEIN NYNRIN-LIKE"/>
    <property type="match status" value="1"/>
</dbReference>
<dbReference type="PANTHER" id="PTHR37984">
    <property type="entry name" value="PROTEIN CBG26694"/>
    <property type="match status" value="1"/>
</dbReference>
<gene>
    <name evidence="8" type="ORF">Tco_1044599</name>
</gene>
<dbReference type="SMART" id="SM00343">
    <property type="entry name" value="ZnF_C2HC"/>
    <property type="match status" value="2"/>
</dbReference>
<evidence type="ECO:0000256" key="3">
    <source>
        <dbReference type="ARBA" id="ARBA00022722"/>
    </source>
</evidence>
<dbReference type="Pfam" id="PF19259">
    <property type="entry name" value="Ty3_capsid"/>
    <property type="match status" value="1"/>
</dbReference>
<keyword evidence="1" id="KW-0808">Transferase</keyword>
<protein>
    <submittedName>
        <fullName evidence="8">Reverse transcriptase domain-containing protein</fullName>
    </submittedName>
</protein>
<keyword evidence="6 8" id="KW-0695">RNA-directed DNA polymerase</keyword>
<dbReference type="InterPro" id="IPR001878">
    <property type="entry name" value="Znf_CCHC"/>
</dbReference>
<dbReference type="Pfam" id="PF00078">
    <property type="entry name" value="RVT_1"/>
    <property type="match status" value="1"/>
</dbReference>
<dbReference type="GO" id="GO:0003964">
    <property type="term" value="F:RNA-directed DNA polymerase activity"/>
    <property type="evidence" value="ECO:0007669"/>
    <property type="project" value="UniProtKB-KW"/>
</dbReference>
<organism evidence="8 9">
    <name type="scientific">Tanacetum coccineum</name>
    <dbReference type="NCBI Taxonomy" id="301880"/>
    <lineage>
        <taxon>Eukaryota</taxon>
        <taxon>Viridiplantae</taxon>
        <taxon>Streptophyta</taxon>
        <taxon>Embryophyta</taxon>
        <taxon>Tracheophyta</taxon>
        <taxon>Spermatophyta</taxon>
        <taxon>Magnoliopsida</taxon>
        <taxon>eudicotyledons</taxon>
        <taxon>Gunneridae</taxon>
        <taxon>Pentapetalae</taxon>
        <taxon>asterids</taxon>
        <taxon>campanulids</taxon>
        <taxon>Asterales</taxon>
        <taxon>Asteraceae</taxon>
        <taxon>Asteroideae</taxon>
        <taxon>Anthemideae</taxon>
        <taxon>Anthemidinae</taxon>
        <taxon>Tanacetum</taxon>
    </lineage>
</organism>
<dbReference type="Gene3D" id="3.10.20.370">
    <property type="match status" value="1"/>
</dbReference>
<dbReference type="Pfam" id="PF17921">
    <property type="entry name" value="Integrase_H2C2"/>
    <property type="match status" value="1"/>
</dbReference>
<evidence type="ECO:0000256" key="4">
    <source>
        <dbReference type="ARBA" id="ARBA00022759"/>
    </source>
</evidence>